<dbReference type="GO" id="GO:0016628">
    <property type="term" value="F:oxidoreductase activity, acting on the CH-CH group of donors, NAD or NADP as acceptor"/>
    <property type="evidence" value="ECO:0007669"/>
    <property type="project" value="InterPro"/>
</dbReference>
<dbReference type="STRING" id="331648.BST97_00710"/>
<dbReference type="OrthoDB" id="9806565at2"/>
<dbReference type="NCBIfam" id="TIGR02032">
    <property type="entry name" value="GG-red-SF"/>
    <property type="match status" value="1"/>
</dbReference>
<evidence type="ECO:0000313" key="2">
    <source>
        <dbReference type="EMBL" id="ARN76641.1"/>
    </source>
</evidence>
<dbReference type="InterPro" id="IPR002938">
    <property type="entry name" value="FAD-bd"/>
</dbReference>
<keyword evidence="3" id="KW-1185">Reference proteome</keyword>
<dbReference type="PANTHER" id="PTHR42685">
    <property type="entry name" value="GERANYLGERANYL DIPHOSPHATE REDUCTASE"/>
    <property type="match status" value="1"/>
</dbReference>
<sequence length="394" mass="43439">MNEATLYDVAVIGTGPAGSMAAYDLAAAGLKVLVIEKRELPRYKVCGGGFVYRGLRDLPFDAAEVVDLQFKEVDIYFDDGTHLVASDDRPVISMVMRDKFDYLLAEKAIEKGSVLKQGEKLTALQHKSDQILLTTDKNAYSTKMVVAADGAYSPTAKMAGWTTDSRTLIPALEYEIYVSPEEYEKHCRNVRFDMGAVPHGYGWVFPKNGHLSVGVGGFGNGGGKLDLKSACMKYIDDMNIKNIVEIKKFGFNIPITPREEGFVKNGVFLTGDAAGFADPITAEGISNSIFSGRYAAQAIISSQGDPYSAAKRYQDILDEKLLPQLATGRTLAAWFYGKPKLRSFLIKHYGAKFARYMTAVFCGDRNYPINLKKRIIQKSLNRLVGKKSKLKKAV</sequence>
<organism evidence="2 3">
    <name type="scientific">Nonlabens spongiae</name>
    <dbReference type="NCBI Taxonomy" id="331648"/>
    <lineage>
        <taxon>Bacteria</taxon>
        <taxon>Pseudomonadati</taxon>
        <taxon>Bacteroidota</taxon>
        <taxon>Flavobacteriia</taxon>
        <taxon>Flavobacteriales</taxon>
        <taxon>Flavobacteriaceae</taxon>
        <taxon>Nonlabens</taxon>
    </lineage>
</organism>
<dbReference type="InterPro" id="IPR036188">
    <property type="entry name" value="FAD/NAD-bd_sf"/>
</dbReference>
<dbReference type="GO" id="GO:0071949">
    <property type="term" value="F:FAD binding"/>
    <property type="evidence" value="ECO:0007669"/>
    <property type="project" value="InterPro"/>
</dbReference>
<gene>
    <name evidence="2" type="ORF">BST97_00710</name>
</gene>
<dbReference type="SUPFAM" id="SSF51905">
    <property type="entry name" value="FAD/NAD(P)-binding domain"/>
    <property type="match status" value="1"/>
</dbReference>
<dbReference type="EMBL" id="CP019344">
    <property type="protein sequence ID" value="ARN76641.1"/>
    <property type="molecule type" value="Genomic_DNA"/>
</dbReference>
<evidence type="ECO:0000259" key="1">
    <source>
        <dbReference type="Pfam" id="PF01494"/>
    </source>
</evidence>
<dbReference type="Pfam" id="PF01494">
    <property type="entry name" value="FAD_binding_3"/>
    <property type="match status" value="1"/>
</dbReference>
<feature type="domain" description="FAD-binding" evidence="1">
    <location>
        <begin position="7"/>
        <end position="179"/>
    </location>
</feature>
<dbReference type="InterPro" id="IPR011777">
    <property type="entry name" value="Geranylgeranyl_Rdtase_fam"/>
</dbReference>
<proteinExistence type="predicted"/>
<dbReference type="PRINTS" id="PR00420">
    <property type="entry name" value="RNGMNOXGNASE"/>
</dbReference>
<reference evidence="2 3" key="1">
    <citation type="submission" date="2016-11" db="EMBL/GenBank/DDBJ databases">
        <title>Trade-off between light-utilization and light-protection in marine flavobacteria.</title>
        <authorList>
            <person name="Kumagai Y."/>
        </authorList>
    </citation>
    <scope>NUCLEOTIDE SEQUENCE [LARGE SCALE GENOMIC DNA]</scope>
    <source>
        <strain evidence="2 3">JCM 13191</strain>
    </source>
</reference>
<protein>
    <submittedName>
        <fullName evidence="2">Geranylgeranyl reductase</fullName>
    </submittedName>
</protein>
<dbReference type="Proteomes" id="UP000193431">
    <property type="component" value="Chromosome"/>
</dbReference>
<dbReference type="AlphaFoldDB" id="A0A1W6MGA8"/>
<accession>A0A1W6MGA8</accession>
<name>A0A1W6MGA8_9FLAO</name>
<evidence type="ECO:0000313" key="3">
    <source>
        <dbReference type="Proteomes" id="UP000193431"/>
    </source>
</evidence>
<dbReference type="Gene3D" id="3.50.50.60">
    <property type="entry name" value="FAD/NAD(P)-binding domain"/>
    <property type="match status" value="1"/>
</dbReference>
<dbReference type="PANTHER" id="PTHR42685:SF22">
    <property type="entry name" value="CONDITIONED MEDIUM FACTOR RECEPTOR 1"/>
    <property type="match status" value="1"/>
</dbReference>
<dbReference type="RefSeq" id="WP_085765441.1">
    <property type="nucleotide sequence ID" value="NZ_CP019344.1"/>
</dbReference>
<dbReference type="InterPro" id="IPR050407">
    <property type="entry name" value="Geranylgeranyl_reductase"/>
</dbReference>